<accession>A0A5N6KQE1</accession>
<evidence type="ECO:0000313" key="2">
    <source>
        <dbReference type="Proteomes" id="UP000327013"/>
    </source>
</evidence>
<protein>
    <submittedName>
        <fullName evidence="1">Uncharacterized protein</fullName>
    </submittedName>
</protein>
<dbReference type="EMBL" id="VIBQ01000010">
    <property type="protein sequence ID" value="KAB8338855.1"/>
    <property type="molecule type" value="Genomic_DNA"/>
</dbReference>
<dbReference type="AlphaFoldDB" id="A0A5N6KQE1"/>
<evidence type="ECO:0000313" key="1">
    <source>
        <dbReference type="EMBL" id="KAB8338855.1"/>
    </source>
</evidence>
<comment type="caution">
    <text evidence="1">The sequence shown here is derived from an EMBL/GenBank/DDBJ whole genome shotgun (WGS) entry which is preliminary data.</text>
</comment>
<sequence>MSDLVDSLSGLHAHLKCWLLADGAIAQPKNAGRLKRFGDGARRLGATVVLGGLFGTTSRPYDMNRFFEDLQVRWTIGDNKHMRMTLKRSFASQSQDSVCHRDITVSERCFSTMYLKTTTITEKNNAPETCYKLQSSLRPGMPES</sequence>
<reference evidence="1 2" key="1">
    <citation type="submission" date="2019-06" db="EMBL/GenBank/DDBJ databases">
        <title>A chromosomal-level reference genome of Carpinus fangiana (Coryloideae, Betulaceae).</title>
        <authorList>
            <person name="Yang X."/>
            <person name="Wang Z."/>
            <person name="Zhang L."/>
            <person name="Hao G."/>
            <person name="Liu J."/>
            <person name="Yang Y."/>
        </authorList>
    </citation>
    <scope>NUCLEOTIDE SEQUENCE [LARGE SCALE GENOMIC DNA]</scope>
    <source>
        <strain evidence="1">Cfa_2016G</strain>
        <tissue evidence="1">Leaf</tissue>
    </source>
</reference>
<name>A0A5N6KQE1_9ROSI</name>
<keyword evidence="2" id="KW-1185">Reference proteome</keyword>
<dbReference type="Proteomes" id="UP000327013">
    <property type="component" value="Unassembled WGS sequence"/>
</dbReference>
<proteinExistence type="predicted"/>
<gene>
    <name evidence="1" type="ORF">FH972_021799</name>
</gene>
<organism evidence="1 2">
    <name type="scientific">Carpinus fangiana</name>
    <dbReference type="NCBI Taxonomy" id="176857"/>
    <lineage>
        <taxon>Eukaryota</taxon>
        <taxon>Viridiplantae</taxon>
        <taxon>Streptophyta</taxon>
        <taxon>Embryophyta</taxon>
        <taxon>Tracheophyta</taxon>
        <taxon>Spermatophyta</taxon>
        <taxon>Magnoliopsida</taxon>
        <taxon>eudicotyledons</taxon>
        <taxon>Gunneridae</taxon>
        <taxon>Pentapetalae</taxon>
        <taxon>rosids</taxon>
        <taxon>fabids</taxon>
        <taxon>Fagales</taxon>
        <taxon>Betulaceae</taxon>
        <taxon>Carpinus</taxon>
    </lineage>
</organism>